<dbReference type="OrthoDB" id="9786134at2"/>
<reference evidence="2 3" key="1">
    <citation type="submission" date="2019-03" db="EMBL/GenBank/DDBJ databases">
        <authorList>
            <person name="Kim M.K.M."/>
        </authorList>
    </citation>
    <scope>NUCLEOTIDE SEQUENCE [LARGE SCALE GENOMIC DNA]</scope>
    <source>
        <strain evidence="2 3">18JY21-1</strain>
    </source>
</reference>
<evidence type="ECO:0000259" key="1">
    <source>
        <dbReference type="PROSITE" id="PS51340"/>
    </source>
</evidence>
<dbReference type="SUPFAM" id="SSF50800">
    <property type="entry name" value="PK beta-barrel domain-like"/>
    <property type="match status" value="1"/>
</dbReference>
<dbReference type="Pfam" id="PF03473">
    <property type="entry name" value="MOSC"/>
    <property type="match status" value="1"/>
</dbReference>
<sequence length="222" mass="24847">MTEISNPQIKYLSIGLPRAVAYDTDKEMVTGICKDAVEEVLLTKNGFVGDGVADLKHHGGLDRAVCIYPYEHYAQWEQEFGGPLAAATFGENVTTINMLERDVCIGDIYQLGDAVIQVTQSRVPCSTINKRTNLPLIMKRMVETGYTGYLCRVLEEGKVRSDSSIKLLQAHPKQVSILFSNQIYFHSAAHDLEGANRVLAVDELADIWREDLMKRLKRIVSE</sequence>
<dbReference type="GO" id="GO:0030170">
    <property type="term" value="F:pyridoxal phosphate binding"/>
    <property type="evidence" value="ECO:0007669"/>
    <property type="project" value="InterPro"/>
</dbReference>
<keyword evidence="3" id="KW-1185">Reference proteome</keyword>
<dbReference type="PANTHER" id="PTHR30212:SF2">
    <property type="entry name" value="PROTEIN YIIM"/>
    <property type="match status" value="1"/>
</dbReference>
<feature type="domain" description="MOSC" evidence="1">
    <location>
        <begin position="34"/>
        <end position="168"/>
    </location>
</feature>
<dbReference type="InterPro" id="IPR052353">
    <property type="entry name" value="Benzoxazolinone_Detox_Enz"/>
</dbReference>
<dbReference type="PROSITE" id="PS51340">
    <property type="entry name" value="MOSC"/>
    <property type="match status" value="1"/>
</dbReference>
<dbReference type="InterPro" id="IPR005302">
    <property type="entry name" value="MoCF_Sase_C"/>
</dbReference>
<dbReference type="EMBL" id="SKFG01000002">
    <property type="protein sequence ID" value="TCZ80172.1"/>
    <property type="molecule type" value="Genomic_DNA"/>
</dbReference>
<proteinExistence type="predicted"/>
<dbReference type="Pfam" id="PF03475">
    <property type="entry name" value="YiiM_3-alpha"/>
    <property type="match status" value="1"/>
</dbReference>
<organism evidence="2 3">
    <name type="scientific">Paenibacillus albiflavus</name>
    <dbReference type="NCBI Taxonomy" id="2545760"/>
    <lineage>
        <taxon>Bacteria</taxon>
        <taxon>Bacillati</taxon>
        <taxon>Bacillota</taxon>
        <taxon>Bacilli</taxon>
        <taxon>Bacillales</taxon>
        <taxon>Paenibacillaceae</taxon>
        <taxon>Paenibacillus</taxon>
    </lineage>
</organism>
<dbReference type="RefSeq" id="WP_132416819.1">
    <property type="nucleotide sequence ID" value="NZ_SKFG01000002.1"/>
</dbReference>
<evidence type="ECO:0000313" key="2">
    <source>
        <dbReference type="EMBL" id="TCZ80172.1"/>
    </source>
</evidence>
<dbReference type="AlphaFoldDB" id="A0A4V2WPP9"/>
<accession>A0A4V2WPP9</accession>
<dbReference type="GO" id="GO:0003824">
    <property type="term" value="F:catalytic activity"/>
    <property type="evidence" value="ECO:0007669"/>
    <property type="project" value="InterPro"/>
</dbReference>
<evidence type="ECO:0000313" key="3">
    <source>
        <dbReference type="Proteomes" id="UP000295418"/>
    </source>
</evidence>
<name>A0A4V2WPP9_9BACL</name>
<protein>
    <submittedName>
        <fullName evidence="2">MOSC domain-containing protein</fullName>
    </submittedName>
</protein>
<dbReference type="InterPro" id="IPR005163">
    <property type="entry name" value="Tri_helical_YiiM-like"/>
</dbReference>
<dbReference type="PANTHER" id="PTHR30212">
    <property type="entry name" value="PROTEIN YIIM"/>
    <property type="match status" value="1"/>
</dbReference>
<dbReference type="Proteomes" id="UP000295418">
    <property type="component" value="Unassembled WGS sequence"/>
</dbReference>
<dbReference type="GO" id="GO:0030151">
    <property type="term" value="F:molybdenum ion binding"/>
    <property type="evidence" value="ECO:0007669"/>
    <property type="project" value="InterPro"/>
</dbReference>
<comment type="caution">
    <text evidence="2">The sequence shown here is derived from an EMBL/GenBank/DDBJ whole genome shotgun (WGS) entry which is preliminary data.</text>
</comment>
<dbReference type="Gene3D" id="2.40.33.20">
    <property type="entry name" value="PK beta-barrel domain-like"/>
    <property type="match status" value="1"/>
</dbReference>
<dbReference type="InterPro" id="IPR011037">
    <property type="entry name" value="Pyrv_Knase-like_insert_dom_sf"/>
</dbReference>
<gene>
    <name evidence="2" type="ORF">E0485_04805</name>
</gene>